<dbReference type="InterPro" id="IPR007111">
    <property type="entry name" value="NACHT_NTPase"/>
</dbReference>
<dbReference type="EMBL" id="JAACJJ010000016">
    <property type="protein sequence ID" value="KAF5324206.1"/>
    <property type="molecule type" value="Genomic_DNA"/>
</dbReference>
<reference evidence="3 4" key="1">
    <citation type="journal article" date="2020" name="ISME J.">
        <title>Uncovering the hidden diversity of litter-decomposition mechanisms in mushroom-forming fungi.</title>
        <authorList>
            <person name="Floudas D."/>
            <person name="Bentzer J."/>
            <person name="Ahren D."/>
            <person name="Johansson T."/>
            <person name="Persson P."/>
            <person name="Tunlid A."/>
        </authorList>
    </citation>
    <scope>NUCLEOTIDE SEQUENCE [LARGE SCALE GENOMIC DNA]</scope>
    <source>
        <strain evidence="3 4">CBS 101986</strain>
    </source>
</reference>
<dbReference type="PANTHER" id="PTHR10039:SF17">
    <property type="entry name" value="FUNGAL STAND N-TERMINAL GOODBYE DOMAIN-CONTAINING PROTEIN-RELATED"/>
    <property type="match status" value="1"/>
</dbReference>
<keyword evidence="1" id="KW-0677">Repeat</keyword>
<dbReference type="SUPFAM" id="SSF52540">
    <property type="entry name" value="P-loop containing nucleoside triphosphate hydrolases"/>
    <property type="match status" value="1"/>
</dbReference>
<evidence type="ECO:0000256" key="1">
    <source>
        <dbReference type="ARBA" id="ARBA00022737"/>
    </source>
</evidence>
<comment type="caution">
    <text evidence="3">The sequence shown here is derived from an EMBL/GenBank/DDBJ whole genome shotgun (WGS) entry which is preliminary data.</text>
</comment>
<name>A0A8H5F5B3_9AGAR</name>
<proteinExistence type="predicted"/>
<dbReference type="OrthoDB" id="4760524at2759"/>
<evidence type="ECO:0000313" key="3">
    <source>
        <dbReference type="EMBL" id="KAF5324206.1"/>
    </source>
</evidence>
<evidence type="ECO:0000259" key="2">
    <source>
        <dbReference type="PROSITE" id="PS50837"/>
    </source>
</evidence>
<dbReference type="Proteomes" id="UP000567179">
    <property type="component" value="Unassembled WGS sequence"/>
</dbReference>
<dbReference type="InterPro" id="IPR027417">
    <property type="entry name" value="P-loop_NTPase"/>
</dbReference>
<protein>
    <recommendedName>
        <fullName evidence="2">NACHT domain-containing protein</fullName>
    </recommendedName>
</protein>
<dbReference type="PANTHER" id="PTHR10039">
    <property type="entry name" value="AMELOGENIN"/>
    <property type="match status" value="1"/>
</dbReference>
<gene>
    <name evidence="3" type="ORF">D9619_011150</name>
</gene>
<accession>A0A8H5F5B3</accession>
<feature type="domain" description="NACHT" evidence="2">
    <location>
        <begin position="83"/>
        <end position="233"/>
    </location>
</feature>
<organism evidence="3 4">
    <name type="scientific">Psilocybe cf. subviscida</name>
    <dbReference type="NCBI Taxonomy" id="2480587"/>
    <lineage>
        <taxon>Eukaryota</taxon>
        <taxon>Fungi</taxon>
        <taxon>Dikarya</taxon>
        <taxon>Basidiomycota</taxon>
        <taxon>Agaricomycotina</taxon>
        <taxon>Agaricomycetes</taxon>
        <taxon>Agaricomycetidae</taxon>
        <taxon>Agaricales</taxon>
        <taxon>Agaricineae</taxon>
        <taxon>Strophariaceae</taxon>
        <taxon>Psilocybe</taxon>
    </lineage>
</organism>
<dbReference type="Pfam" id="PF24883">
    <property type="entry name" value="NPHP3_N"/>
    <property type="match status" value="1"/>
</dbReference>
<evidence type="ECO:0000313" key="4">
    <source>
        <dbReference type="Proteomes" id="UP000567179"/>
    </source>
</evidence>
<dbReference type="AlphaFoldDB" id="A0A8H5F5B3"/>
<dbReference type="InterPro" id="IPR056884">
    <property type="entry name" value="NPHP3-like_N"/>
</dbReference>
<sequence length="474" mass="53339">MPSMFNNAQNILITGGLFKIKTVNNLNTDSGPSLEVLHKRVAPNAILNSGGHADEVRCHPETRQEVIDSIEQWGNTQGGQTARMFWLSGPAGAGKTAIVQTVAERCKQRKVHHANFFFFRADSSRSHAHPLVATLLHQIILLYPSLRDSVGTLLSANPLILDSILEEQLAQLIITPLRTMQQSSSVYRPLLLLIDGLDECDSGSKHSQQQILQAFDRVLAEHPCPFRLLVASRDESQIRAAFNRISSQCIYLYLDDQYSPARDIRIFVNAQFTQIRKVHPLANTLDATWPSVEDINYIVNKSSGQFIYAATVMRFISDSAASPMLSLERVKGAARFATKSPFSHLDAIYSYILSQADDQETLKDILHTQLLIRHLEEAQPWNRPPRLIMLLAVHNVEYTKEMILSCLADLTPLAWYKGGELLFHHASFPDYLLDQSRSREYFVDFAAFSHNILPGLLQHGSDHQYPCIVIIFAI</sequence>
<keyword evidence="4" id="KW-1185">Reference proteome</keyword>
<dbReference type="Gene3D" id="3.40.50.300">
    <property type="entry name" value="P-loop containing nucleotide triphosphate hydrolases"/>
    <property type="match status" value="1"/>
</dbReference>
<dbReference type="PROSITE" id="PS50837">
    <property type="entry name" value="NACHT"/>
    <property type="match status" value="1"/>
</dbReference>